<sequence>MKEKAILIITHGNFGKELLKSAELIMGDQKDVVALGLNLGDDVESLRMDVEKIVKDNQKANKETIILVDLFGGSPSNSALSVSKQYDVKILTGVNLPMLIEMLSSRDNYDTEDLVEISYKSSVDGIKKLGYKISKKEENN</sequence>
<keyword evidence="2" id="KW-0813">Transport</keyword>
<organism evidence="8 9">
    <name type="scientific">Thermoanaerobacter thermohydrosulfuricus</name>
    <name type="common">Clostridium thermohydrosulfuricum</name>
    <dbReference type="NCBI Taxonomy" id="1516"/>
    <lineage>
        <taxon>Bacteria</taxon>
        <taxon>Bacillati</taxon>
        <taxon>Bacillota</taxon>
        <taxon>Clostridia</taxon>
        <taxon>Thermoanaerobacterales</taxon>
        <taxon>Thermoanaerobacteraceae</taxon>
        <taxon>Thermoanaerobacter</taxon>
    </lineage>
</organism>
<dbReference type="GO" id="GO:0016020">
    <property type="term" value="C:membrane"/>
    <property type="evidence" value="ECO:0007669"/>
    <property type="project" value="InterPro"/>
</dbReference>
<name>A0A1G7J9S8_THETY</name>
<dbReference type="GO" id="GO:0009401">
    <property type="term" value="P:phosphoenolpyruvate-dependent sugar phosphotransferase system"/>
    <property type="evidence" value="ECO:0007669"/>
    <property type="project" value="UniProtKB-KW"/>
</dbReference>
<keyword evidence="5" id="KW-0808">Transferase</keyword>
<comment type="subcellular location">
    <subcellularLocation>
        <location evidence="1">Cytoplasm</location>
    </subcellularLocation>
</comment>
<dbReference type="AlphaFoldDB" id="A0A1G7J9S8"/>
<accession>A0A1G7J9S8</accession>
<keyword evidence="3" id="KW-0963">Cytoplasm</keyword>
<dbReference type="GO" id="GO:0016301">
    <property type="term" value="F:kinase activity"/>
    <property type="evidence" value="ECO:0007669"/>
    <property type="project" value="UniProtKB-KW"/>
</dbReference>
<dbReference type="InterPro" id="IPR051471">
    <property type="entry name" value="Bacterial_PTS_sugar_comp"/>
</dbReference>
<dbReference type="InterPro" id="IPR004701">
    <property type="entry name" value="PTS_EIIA_man-typ"/>
</dbReference>
<dbReference type="PANTHER" id="PTHR33799:SF1">
    <property type="entry name" value="PTS SYSTEM MANNOSE-SPECIFIC EIIAB COMPONENT-RELATED"/>
    <property type="match status" value="1"/>
</dbReference>
<protein>
    <submittedName>
        <fullName evidence="8">PTS system, mannose-specific IIA component</fullName>
    </submittedName>
</protein>
<evidence type="ECO:0000256" key="4">
    <source>
        <dbReference type="ARBA" id="ARBA00022597"/>
    </source>
</evidence>
<dbReference type="CDD" id="cd00006">
    <property type="entry name" value="PTS_IIA_man"/>
    <property type="match status" value="1"/>
</dbReference>
<dbReference type="InterPro" id="IPR036662">
    <property type="entry name" value="PTS_EIIA_man-typ_sf"/>
</dbReference>
<keyword evidence="7" id="KW-0418">Kinase</keyword>
<proteinExistence type="predicted"/>
<evidence type="ECO:0000256" key="5">
    <source>
        <dbReference type="ARBA" id="ARBA00022679"/>
    </source>
</evidence>
<evidence type="ECO:0000313" key="9">
    <source>
        <dbReference type="Proteomes" id="UP000183404"/>
    </source>
</evidence>
<evidence type="ECO:0000256" key="3">
    <source>
        <dbReference type="ARBA" id="ARBA00022490"/>
    </source>
</evidence>
<gene>
    <name evidence="8" type="ORF">SAMN04244560_00424</name>
</gene>
<dbReference type="Proteomes" id="UP000183404">
    <property type="component" value="Unassembled WGS sequence"/>
</dbReference>
<evidence type="ECO:0000256" key="7">
    <source>
        <dbReference type="ARBA" id="ARBA00022777"/>
    </source>
</evidence>
<keyword evidence="6" id="KW-0598">Phosphotransferase system</keyword>
<keyword evidence="4" id="KW-0762">Sugar transport</keyword>
<dbReference type="RefSeq" id="WP_004405746.1">
    <property type="nucleotide sequence ID" value="NZ_FNBS01000006.1"/>
</dbReference>
<dbReference type="Pfam" id="PF03610">
    <property type="entry name" value="EIIA-man"/>
    <property type="match status" value="1"/>
</dbReference>
<evidence type="ECO:0000256" key="1">
    <source>
        <dbReference type="ARBA" id="ARBA00004496"/>
    </source>
</evidence>
<dbReference type="GO" id="GO:0005737">
    <property type="term" value="C:cytoplasm"/>
    <property type="evidence" value="ECO:0007669"/>
    <property type="project" value="UniProtKB-SubCell"/>
</dbReference>
<dbReference type="PROSITE" id="PS51096">
    <property type="entry name" value="PTS_EIIA_TYPE_4"/>
    <property type="match status" value="1"/>
</dbReference>
<dbReference type="EMBL" id="FNBS01000006">
    <property type="protein sequence ID" value="SDF21722.1"/>
    <property type="molecule type" value="Genomic_DNA"/>
</dbReference>
<dbReference type="SUPFAM" id="SSF53062">
    <property type="entry name" value="PTS system fructose IIA component-like"/>
    <property type="match status" value="1"/>
</dbReference>
<dbReference type="PANTHER" id="PTHR33799">
    <property type="entry name" value="PTS PERMEASE-RELATED-RELATED"/>
    <property type="match status" value="1"/>
</dbReference>
<evidence type="ECO:0000256" key="6">
    <source>
        <dbReference type="ARBA" id="ARBA00022683"/>
    </source>
</evidence>
<dbReference type="Gene3D" id="3.40.50.510">
    <property type="entry name" value="Phosphotransferase system, mannose-type IIA component"/>
    <property type="match status" value="1"/>
</dbReference>
<evidence type="ECO:0000313" key="8">
    <source>
        <dbReference type="EMBL" id="SDF21722.1"/>
    </source>
</evidence>
<dbReference type="InterPro" id="IPR033887">
    <property type="entry name" value="PTS_IIA_man"/>
</dbReference>
<reference evidence="8 9" key="1">
    <citation type="submission" date="2016-10" db="EMBL/GenBank/DDBJ databases">
        <authorList>
            <person name="de Groot N.N."/>
        </authorList>
    </citation>
    <scope>NUCLEOTIDE SEQUENCE [LARGE SCALE GENOMIC DNA]</scope>
    <source>
        <strain evidence="8 9">DSM 569</strain>
    </source>
</reference>
<evidence type="ECO:0000256" key="2">
    <source>
        <dbReference type="ARBA" id="ARBA00022448"/>
    </source>
</evidence>